<dbReference type="PANTHER" id="PTHR37488:SF7">
    <property type="entry name" value="DUF1275 DOMAIN PROTEIN"/>
    <property type="match status" value="1"/>
</dbReference>
<proteinExistence type="predicted"/>
<evidence type="ECO:0000256" key="2">
    <source>
        <dbReference type="SAM" id="Phobius"/>
    </source>
</evidence>
<dbReference type="EMBL" id="JAWCUI010000030">
    <property type="protein sequence ID" value="KAL1894843.1"/>
    <property type="molecule type" value="Genomic_DNA"/>
</dbReference>
<keyword evidence="2" id="KW-0812">Transmembrane</keyword>
<keyword evidence="2" id="KW-0472">Membrane</keyword>
<accession>A0ABR3Z2R7</accession>
<organism evidence="3 4">
    <name type="scientific">Sporothrix stenoceras</name>
    <dbReference type="NCBI Taxonomy" id="5173"/>
    <lineage>
        <taxon>Eukaryota</taxon>
        <taxon>Fungi</taxon>
        <taxon>Dikarya</taxon>
        <taxon>Ascomycota</taxon>
        <taxon>Pezizomycotina</taxon>
        <taxon>Sordariomycetes</taxon>
        <taxon>Sordariomycetidae</taxon>
        <taxon>Ophiostomatales</taxon>
        <taxon>Ophiostomataceae</taxon>
        <taxon>Sporothrix</taxon>
    </lineage>
</organism>
<feature type="region of interest" description="Disordered" evidence="1">
    <location>
        <begin position="1"/>
        <end position="20"/>
    </location>
</feature>
<feature type="transmembrane region" description="Helical" evidence="2">
    <location>
        <begin position="267"/>
        <end position="288"/>
    </location>
</feature>
<reference evidence="3 4" key="1">
    <citation type="journal article" date="2024" name="IMA Fungus">
        <title>IMA Genome - F19 : A genome assembly and annotation guide to empower mycologists, including annotated draft genome sequences of Ceratocystis pirilliformis, Diaporthe australafricana, Fusarium ophioides, Paecilomyces lecythidis, and Sporothrix stenoceras.</title>
        <authorList>
            <person name="Aylward J."/>
            <person name="Wilson A.M."/>
            <person name="Visagie C.M."/>
            <person name="Spraker J."/>
            <person name="Barnes I."/>
            <person name="Buitendag C."/>
            <person name="Ceriani C."/>
            <person name="Del Mar Angel L."/>
            <person name="du Plessis D."/>
            <person name="Fuchs T."/>
            <person name="Gasser K."/>
            <person name="Kramer D."/>
            <person name="Li W."/>
            <person name="Munsamy K."/>
            <person name="Piso A."/>
            <person name="Price J.L."/>
            <person name="Sonnekus B."/>
            <person name="Thomas C."/>
            <person name="van der Nest A."/>
            <person name="van Dijk A."/>
            <person name="van Heerden A."/>
            <person name="van Vuuren N."/>
            <person name="Yilmaz N."/>
            <person name="Duong T.A."/>
            <person name="van der Merwe N.A."/>
            <person name="Wingfield M.J."/>
            <person name="Wingfield B.D."/>
        </authorList>
    </citation>
    <scope>NUCLEOTIDE SEQUENCE [LARGE SCALE GENOMIC DNA]</scope>
    <source>
        <strain evidence="3 4">CMW 5346</strain>
    </source>
</reference>
<keyword evidence="4" id="KW-1185">Reference proteome</keyword>
<dbReference type="Proteomes" id="UP001583186">
    <property type="component" value="Unassembled WGS sequence"/>
</dbReference>
<feature type="transmembrane region" description="Helical" evidence="2">
    <location>
        <begin position="135"/>
        <end position="164"/>
    </location>
</feature>
<evidence type="ECO:0000313" key="3">
    <source>
        <dbReference type="EMBL" id="KAL1894843.1"/>
    </source>
</evidence>
<name>A0ABR3Z2R7_9PEZI</name>
<evidence type="ECO:0000256" key="1">
    <source>
        <dbReference type="SAM" id="MobiDB-lite"/>
    </source>
</evidence>
<dbReference type="Pfam" id="PF06912">
    <property type="entry name" value="DUF1275"/>
    <property type="match status" value="1"/>
</dbReference>
<comment type="caution">
    <text evidence="3">The sequence shown here is derived from an EMBL/GenBank/DDBJ whole genome shotgun (WGS) entry which is preliminary data.</text>
</comment>
<evidence type="ECO:0008006" key="5">
    <source>
        <dbReference type="Google" id="ProtNLM"/>
    </source>
</evidence>
<feature type="transmembrane region" description="Helical" evidence="2">
    <location>
        <begin position="104"/>
        <end position="123"/>
    </location>
</feature>
<dbReference type="PANTHER" id="PTHR37488">
    <property type="entry name" value="DUF1275 DOMAIN-CONTAINING PROTEIN"/>
    <property type="match status" value="1"/>
</dbReference>
<gene>
    <name evidence="3" type="ORF">Sste5346_005530</name>
</gene>
<evidence type="ECO:0000313" key="4">
    <source>
        <dbReference type="Proteomes" id="UP001583186"/>
    </source>
</evidence>
<protein>
    <recommendedName>
        <fullName evidence="5">DUF1275 domain protein</fullName>
    </recommendedName>
</protein>
<dbReference type="InterPro" id="IPR010699">
    <property type="entry name" value="DUF1275"/>
</dbReference>
<keyword evidence="2" id="KW-1133">Transmembrane helix</keyword>
<feature type="transmembrane region" description="Helical" evidence="2">
    <location>
        <begin position="244"/>
        <end position="261"/>
    </location>
</feature>
<sequence>MGDKLPAPVSAPGATAADLEAHSPTEIKAGAQKTPTTTASSSSSLTDEIDLSYAYIPLLIYCLVSGLSDSVAFNAAGVFVSMQTGNTIFLALGASHLPAAQPRLWLKALVSIACFQAGAFCFSQFRHFGSQKRKVVLFISCFIQAALVVIAAALAQAAVIPAFADSKLSTIEESATREAQANDFIVLCPLALLAFQFGGQIYTSRVLGYGEVPTNVLTSLYCDLFSDPKLFAPLTTNAKRNRRVAAAILTLVGGIAGGWLQRSRAGMPGALWIAAALKLAIAVAWLVWPAKRKVEKKET</sequence>